<evidence type="ECO:0000313" key="3">
    <source>
        <dbReference type="Proteomes" id="UP000241394"/>
    </source>
</evidence>
<accession>A0A2R6QQ31</accession>
<reference evidence="2 3" key="1">
    <citation type="submission" date="2017-07" db="EMBL/GenBank/DDBJ databases">
        <title>An improved, manually edited Actinidia chinensis var. chinensis (kiwifruit) genome highlights the challenges associated with draft genomes and gene prediction in plants.</title>
        <authorList>
            <person name="Pilkington S."/>
            <person name="Crowhurst R."/>
            <person name="Hilario E."/>
            <person name="Nardozza S."/>
            <person name="Fraser L."/>
            <person name="Peng Y."/>
            <person name="Gunaseelan K."/>
            <person name="Simpson R."/>
            <person name="Tahir J."/>
            <person name="Deroles S."/>
            <person name="Templeton K."/>
            <person name="Luo Z."/>
            <person name="Davy M."/>
            <person name="Cheng C."/>
            <person name="Mcneilage M."/>
            <person name="Scaglione D."/>
            <person name="Liu Y."/>
            <person name="Zhang Q."/>
            <person name="Datson P."/>
            <person name="De Silva N."/>
            <person name="Gardiner S."/>
            <person name="Bassett H."/>
            <person name="Chagne D."/>
            <person name="Mccallum J."/>
            <person name="Dzierzon H."/>
            <person name="Deng C."/>
            <person name="Wang Y.-Y."/>
            <person name="Barron N."/>
            <person name="Manako K."/>
            <person name="Bowen J."/>
            <person name="Foster T."/>
            <person name="Erridge Z."/>
            <person name="Tiffin H."/>
            <person name="Waite C."/>
            <person name="Davies K."/>
            <person name="Grierson E."/>
            <person name="Laing W."/>
            <person name="Kirk R."/>
            <person name="Chen X."/>
            <person name="Wood M."/>
            <person name="Montefiori M."/>
            <person name="Brummell D."/>
            <person name="Schwinn K."/>
            <person name="Catanach A."/>
            <person name="Fullerton C."/>
            <person name="Li D."/>
            <person name="Meiyalaghan S."/>
            <person name="Nieuwenhuizen N."/>
            <person name="Read N."/>
            <person name="Prakash R."/>
            <person name="Hunter D."/>
            <person name="Zhang H."/>
            <person name="Mckenzie M."/>
            <person name="Knabel M."/>
            <person name="Harris A."/>
            <person name="Allan A."/>
            <person name="Chen A."/>
            <person name="Janssen B."/>
            <person name="Plunkett B."/>
            <person name="Dwamena C."/>
            <person name="Voogd C."/>
            <person name="Leif D."/>
            <person name="Lafferty D."/>
            <person name="Souleyre E."/>
            <person name="Varkonyi-Gasic E."/>
            <person name="Gambi F."/>
            <person name="Hanley J."/>
            <person name="Yao J.-L."/>
            <person name="Cheung J."/>
            <person name="David K."/>
            <person name="Warren B."/>
            <person name="Marsh K."/>
            <person name="Snowden K."/>
            <person name="Lin-Wang K."/>
            <person name="Brian L."/>
            <person name="Martinez-Sanchez M."/>
            <person name="Wang M."/>
            <person name="Ileperuma N."/>
            <person name="Macnee N."/>
            <person name="Campin R."/>
            <person name="Mcatee P."/>
            <person name="Drummond R."/>
            <person name="Espley R."/>
            <person name="Ireland H."/>
            <person name="Wu R."/>
            <person name="Atkinson R."/>
            <person name="Karunairetnam S."/>
            <person name="Bulley S."/>
            <person name="Chunkath S."/>
            <person name="Hanley Z."/>
            <person name="Storey R."/>
            <person name="Thrimawithana A."/>
            <person name="Thomson S."/>
            <person name="David C."/>
            <person name="Testolin R."/>
        </authorList>
    </citation>
    <scope>NUCLEOTIDE SEQUENCE [LARGE SCALE GENOMIC DNA]</scope>
    <source>
        <strain evidence="3">cv. Red5</strain>
        <tissue evidence="2">Young leaf</tissue>
    </source>
</reference>
<feature type="compositionally biased region" description="Polar residues" evidence="1">
    <location>
        <begin position="98"/>
        <end position="107"/>
    </location>
</feature>
<name>A0A2R6QQ31_ACTCC</name>
<gene>
    <name evidence="2" type="ORF">CEY00_Acc16234</name>
</gene>
<sequence>MSQTNTLAHLVSQIQRLTKPNPAAACTTAGDGDIEREGGNEDPKEEADSNDLERGGVGLQSNNAIVTDPPGQFHMSRMQILSATNPPRLVINGATRVPTASPSQPRATPSPDQPLSTPPLVLIFEILIWIFFLRFD</sequence>
<evidence type="ECO:0000256" key="1">
    <source>
        <dbReference type="SAM" id="MobiDB-lite"/>
    </source>
</evidence>
<feature type="region of interest" description="Disordered" evidence="1">
    <location>
        <begin position="92"/>
        <end position="115"/>
    </location>
</feature>
<organism evidence="2 3">
    <name type="scientific">Actinidia chinensis var. chinensis</name>
    <name type="common">Chinese soft-hair kiwi</name>
    <dbReference type="NCBI Taxonomy" id="1590841"/>
    <lineage>
        <taxon>Eukaryota</taxon>
        <taxon>Viridiplantae</taxon>
        <taxon>Streptophyta</taxon>
        <taxon>Embryophyta</taxon>
        <taxon>Tracheophyta</taxon>
        <taxon>Spermatophyta</taxon>
        <taxon>Magnoliopsida</taxon>
        <taxon>eudicotyledons</taxon>
        <taxon>Gunneridae</taxon>
        <taxon>Pentapetalae</taxon>
        <taxon>asterids</taxon>
        <taxon>Ericales</taxon>
        <taxon>Actinidiaceae</taxon>
        <taxon>Actinidia</taxon>
    </lineage>
</organism>
<dbReference type="InParanoid" id="A0A2R6QQ31"/>
<evidence type="ECO:0000313" key="2">
    <source>
        <dbReference type="EMBL" id="PSS12023.1"/>
    </source>
</evidence>
<dbReference type="EMBL" id="NKQK01000014">
    <property type="protein sequence ID" value="PSS12023.1"/>
    <property type="molecule type" value="Genomic_DNA"/>
</dbReference>
<comment type="caution">
    <text evidence="2">The sequence shown here is derived from an EMBL/GenBank/DDBJ whole genome shotgun (WGS) entry which is preliminary data.</text>
</comment>
<dbReference type="Gramene" id="PSS12023">
    <property type="protein sequence ID" value="PSS12023"/>
    <property type="gene ID" value="CEY00_Acc16234"/>
</dbReference>
<dbReference type="AlphaFoldDB" id="A0A2R6QQ31"/>
<reference evidence="3" key="2">
    <citation type="journal article" date="2018" name="BMC Genomics">
        <title>A manually annotated Actinidia chinensis var. chinensis (kiwifruit) genome highlights the challenges associated with draft genomes and gene prediction in plants.</title>
        <authorList>
            <person name="Pilkington S.M."/>
            <person name="Crowhurst R."/>
            <person name="Hilario E."/>
            <person name="Nardozza S."/>
            <person name="Fraser L."/>
            <person name="Peng Y."/>
            <person name="Gunaseelan K."/>
            <person name="Simpson R."/>
            <person name="Tahir J."/>
            <person name="Deroles S.C."/>
            <person name="Templeton K."/>
            <person name="Luo Z."/>
            <person name="Davy M."/>
            <person name="Cheng C."/>
            <person name="McNeilage M."/>
            <person name="Scaglione D."/>
            <person name="Liu Y."/>
            <person name="Zhang Q."/>
            <person name="Datson P."/>
            <person name="De Silva N."/>
            <person name="Gardiner S.E."/>
            <person name="Bassett H."/>
            <person name="Chagne D."/>
            <person name="McCallum J."/>
            <person name="Dzierzon H."/>
            <person name="Deng C."/>
            <person name="Wang Y.Y."/>
            <person name="Barron L."/>
            <person name="Manako K."/>
            <person name="Bowen J."/>
            <person name="Foster T.M."/>
            <person name="Erridge Z.A."/>
            <person name="Tiffin H."/>
            <person name="Waite C.N."/>
            <person name="Davies K.M."/>
            <person name="Grierson E.P."/>
            <person name="Laing W.A."/>
            <person name="Kirk R."/>
            <person name="Chen X."/>
            <person name="Wood M."/>
            <person name="Montefiori M."/>
            <person name="Brummell D.A."/>
            <person name="Schwinn K.E."/>
            <person name="Catanach A."/>
            <person name="Fullerton C."/>
            <person name="Li D."/>
            <person name="Meiyalaghan S."/>
            <person name="Nieuwenhuizen N."/>
            <person name="Read N."/>
            <person name="Prakash R."/>
            <person name="Hunter D."/>
            <person name="Zhang H."/>
            <person name="McKenzie M."/>
            <person name="Knabel M."/>
            <person name="Harris A."/>
            <person name="Allan A.C."/>
            <person name="Gleave A."/>
            <person name="Chen A."/>
            <person name="Janssen B.J."/>
            <person name="Plunkett B."/>
            <person name="Ampomah-Dwamena C."/>
            <person name="Voogd C."/>
            <person name="Leif D."/>
            <person name="Lafferty D."/>
            <person name="Souleyre E.J.F."/>
            <person name="Varkonyi-Gasic E."/>
            <person name="Gambi F."/>
            <person name="Hanley J."/>
            <person name="Yao J.L."/>
            <person name="Cheung J."/>
            <person name="David K.M."/>
            <person name="Warren B."/>
            <person name="Marsh K."/>
            <person name="Snowden K.C."/>
            <person name="Lin-Wang K."/>
            <person name="Brian L."/>
            <person name="Martinez-Sanchez M."/>
            <person name="Wang M."/>
            <person name="Ileperuma N."/>
            <person name="Macnee N."/>
            <person name="Campin R."/>
            <person name="McAtee P."/>
            <person name="Drummond R.S.M."/>
            <person name="Espley R.V."/>
            <person name="Ireland H.S."/>
            <person name="Wu R."/>
            <person name="Atkinson R.G."/>
            <person name="Karunairetnam S."/>
            <person name="Bulley S."/>
            <person name="Chunkath S."/>
            <person name="Hanley Z."/>
            <person name="Storey R."/>
            <person name="Thrimawithana A.H."/>
            <person name="Thomson S."/>
            <person name="David C."/>
            <person name="Testolin R."/>
            <person name="Huang H."/>
            <person name="Hellens R.P."/>
            <person name="Schaffer R.J."/>
        </authorList>
    </citation>
    <scope>NUCLEOTIDE SEQUENCE [LARGE SCALE GENOMIC DNA]</scope>
    <source>
        <strain evidence="3">cv. Red5</strain>
    </source>
</reference>
<keyword evidence="3" id="KW-1185">Reference proteome</keyword>
<feature type="region of interest" description="Disordered" evidence="1">
    <location>
        <begin position="19"/>
        <end position="63"/>
    </location>
</feature>
<protein>
    <submittedName>
        <fullName evidence="2">Zinc finger protein</fullName>
    </submittedName>
</protein>
<dbReference type="Proteomes" id="UP000241394">
    <property type="component" value="Chromosome LG14"/>
</dbReference>
<proteinExistence type="predicted"/>
<feature type="compositionally biased region" description="Basic and acidic residues" evidence="1">
    <location>
        <begin position="33"/>
        <end position="42"/>
    </location>
</feature>